<name>A0A852U2P5_9ACTN</name>
<gene>
    <name evidence="2" type="ORF">HDA32_005531</name>
</gene>
<organism evidence="2 3">
    <name type="scientific">Spinactinospora alkalitolerans</name>
    <dbReference type="NCBI Taxonomy" id="687207"/>
    <lineage>
        <taxon>Bacteria</taxon>
        <taxon>Bacillati</taxon>
        <taxon>Actinomycetota</taxon>
        <taxon>Actinomycetes</taxon>
        <taxon>Streptosporangiales</taxon>
        <taxon>Nocardiopsidaceae</taxon>
        <taxon>Spinactinospora</taxon>
    </lineage>
</organism>
<evidence type="ECO:0000313" key="3">
    <source>
        <dbReference type="Proteomes" id="UP000589036"/>
    </source>
</evidence>
<dbReference type="EMBL" id="JACCCC010000001">
    <property type="protein sequence ID" value="NYE50411.1"/>
    <property type="molecule type" value="Genomic_DNA"/>
</dbReference>
<dbReference type="Proteomes" id="UP000589036">
    <property type="component" value="Unassembled WGS sequence"/>
</dbReference>
<accession>A0A852U2P5</accession>
<dbReference type="AlphaFoldDB" id="A0A852U2P5"/>
<comment type="caution">
    <text evidence="2">The sequence shown here is derived from an EMBL/GenBank/DDBJ whole genome shotgun (WGS) entry which is preliminary data.</text>
</comment>
<feature type="region of interest" description="Disordered" evidence="1">
    <location>
        <begin position="1"/>
        <end position="32"/>
    </location>
</feature>
<evidence type="ECO:0000313" key="2">
    <source>
        <dbReference type="EMBL" id="NYE50411.1"/>
    </source>
</evidence>
<proteinExistence type="predicted"/>
<reference evidence="2 3" key="1">
    <citation type="submission" date="2020-07" db="EMBL/GenBank/DDBJ databases">
        <title>Sequencing the genomes of 1000 actinobacteria strains.</title>
        <authorList>
            <person name="Klenk H.-P."/>
        </authorList>
    </citation>
    <scope>NUCLEOTIDE SEQUENCE [LARGE SCALE GENOMIC DNA]</scope>
    <source>
        <strain evidence="2 3">CXB654</strain>
    </source>
</reference>
<evidence type="ECO:0000256" key="1">
    <source>
        <dbReference type="SAM" id="MobiDB-lite"/>
    </source>
</evidence>
<keyword evidence="3" id="KW-1185">Reference proteome</keyword>
<sequence length="65" mass="6661">MAFRSSSPPEGGGDGGFPVFPGTRSLGDSRKIGSVPCGPHPLVALCPVMSGPLAVFRPGTLQPRR</sequence>
<protein>
    <submittedName>
        <fullName evidence="2">Uncharacterized protein</fullName>
    </submittedName>
</protein>